<dbReference type="Proteomes" id="UP000002009">
    <property type="component" value="Chromosome 2"/>
</dbReference>
<dbReference type="GO" id="GO:0031418">
    <property type="term" value="F:L-ascorbic acid binding"/>
    <property type="evidence" value="ECO:0007669"/>
    <property type="project" value="InterPro"/>
</dbReference>
<evidence type="ECO:0000256" key="1">
    <source>
        <dbReference type="ARBA" id="ARBA00001961"/>
    </source>
</evidence>
<keyword evidence="11" id="KW-1185">Reference proteome</keyword>
<dbReference type="GO" id="GO:0005506">
    <property type="term" value="F:iron ion binding"/>
    <property type="evidence" value="ECO:0007669"/>
    <property type="project" value="InterPro"/>
</dbReference>
<dbReference type="InterPro" id="IPR045054">
    <property type="entry name" value="P4HA-like"/>
</dbReference>
<dbReference type="GeneID" id="8241351"/>
<dbReference type="GO" id="GO:0005789">
    <property type="term" value="C:endoplasmic reticulum membrane"/>
    <property type="evidence" value="ECO:0007669"/>
    <property type="project" value="UniProtKB-SubCell"/>
</dbReference>
<evidence type="ECO:0000256" key="6">
    <source>
        <dbReference type="ARBA" id="ARBA00023004"/>
    </source>
</evidence>
<evidence type="ECO:0000256" key="7">
    <source>
        <dbReference type="ARBA" id="ARBA00049169"/>
    </source>
</evidence>
<keyword evidence="4" id="KW-0223">Dioxygenase</keyword>
<dbReference type="eggNOG" id="KOG1591">
    <property type="taxonomic scope" value="Eukaryota"/>
</dbReference>
<evidence type="ECO:0000256" key="3">
    <source>
        <dbReference type="ARBA" id="ARBA00022723"/>
    </source>
</evidence>
<protein>
    <recommendedName>
        <fullName evidence="9">Fe2OG dioxygenase domain-containing protein</fullName>
    </recommendedName>
</protein>
<gene>
    <name evidence="10" type="ORF">MICPUN_55957</name>
</gene>
<dbReference type="InParanoid" id="C1DYF8"/>
<dbReference type="Gene3D" id="2.60.120.620">
    <property type="entry name" value="q2cbj1_9rhob like domain"/>
    <property type="match status" value="1"/>
</dbReference>
<dbReference type="PANTHER" id="PTHR10869:SF226">
    <property type="entry name" value="PROLYL 4-HYDROXYLASE ALPHA SUBUNIT DOMAIN-CONTAINING PROTEIN"/>
    <property type="match status" value="1"/>
</dbReference>
<evidence type="ECO:0000256" key="2">
    <source>
        <dbReference type="ARBA" id="ARBA00004648"/>
    </source>
</evidence>
<dbReference type="PROSITE" id="PS51471">
    <property type="entry name" value="FE2OG_OXY"/>
    <property type="match status" value="1"/>
</dbReference>
<sequence>MAAVAAMTARIAHRSAAGIPRGGTTGRRARISARKPPRRPLAPPVAADSDGGFGAGVATAPGENRTDALDAHVPIDRFYTGLRQLHASPDVFVVDDFVTPEQCDSIIAAASTRAMDQSPVVYAGWTNDVGDVINTAARGPALWLAALVTIAAASADGPGLGAGIAGVIAYAGAVALAGGVAVANVKQKESALKALRTSTSCALDGASDGERAYVAAAEALMPGSECASFEAPTVIRYRPGQRLAPHFDANRGADVEDANRGGQTLATLLLYLNDVDAGAGGVTRFGRLNLEVTPRRGQCLVFFPAAEDGTFDDRVEHEGTEATEEKWICRIWRHEREVPPPFGLPVGYRPR</sequence>
<evidence type="ECO:0000259" key="9">
    <source>
        <dbReference type="PROSITE" id="PS51471"/>
    </source>
</evidence>
<dbReference type="KEGG" id="mis:MICPUN_55957"/>
<comment type="catalytic activity">
    <reaction evidence="7">
        <text>L-prolyl-[collagen] + 2-oxoglutarate + O2 = trans-4-hydroxy-L-prolyl-[collagen] + succinate + CO2</text>
        <dbReference type="Rhea" id="RHEA:18945"/>
        <dbReference type="Rhea" id="RHEA-COMP:11676"/>
        <dbReference type="Rhea" id="RHEA-COMP:11680"/>
        <dbReference type="ChEBI" id="CHEBI:15379"/>
        <dbReference type="ChEBI" id="CHEBI:16526"/>
        <dbReference type="ChEBI" id="CHEBI:16810"/>
        <dbReference type="ChEBI" id="CHEBI:30031"/>
        <dbReference type="ChEBI" id="CHEBI:50342"/>
        <dbReference type="ChEBI" id="CHEBI:61965"/>
        <dbReference type="EC" id="1.14.11.2"/>
    </reaction>
</comment>
<feature type="compositionally biased region" description="Basic residues" evidence="8">
    <location>
        <begin position="27"/>
        <end position="38"/>
    </location>
</feature>
<dbReference type="SMART" id="SM00702">
    <property type="entry name" value="P4Hc"/>
    <property type="match status" value="1"/>
</dbReference>
<dbReference type="InterPro" id="IPR006620">
    <property type="entry name" value="Pro_4_hyd_alph"/>
</dbReference>
<dbReference type="OrthoDB" id="420380at2759"/>
<dbReference type="InterPro" id="IPR005123">
    <property type="entry name" value="Oxoglu/Fe-dep_dioxygenase_dom"/>
</dbReference>
<feature type="domain" description="Fe2OG dioxygenase" evidence="9">
    <location>
        <begin position="228"/>
        <end position="335"/>
    </location>
</feature>
<dbReference type="GO" id="GO:0004656">
    <property type="term" value="F:procollagen-proline 4-dioxygenase activity"/>
    <property type="evidence" value="ECO:0007669"/>
    <property type="project" value="UniProtKB-EC"/>
</dbReference>
<keyword evidence="5" id="KW-0560">Oxidoreductase</keyword>
<comment type="cofactor">
    <cofactor evidence="1">
        <name>L-ascorbate</name>
        <dbReference type="ChEBI" id="CHEBI:38290"/>
    </cofactor>
</comment>
<evidence type="ECO:0000256" key="5">
    <source>
        <dbReference type="ARBA" id="ARBA00023002"/>
    </source>
</evidence>
<proteinExistence type="predicted"/>
<evidence type="ECO:0000256" key="4">
    <source>
        <dbReference type="ARBA" id="ARBA00022964"/>
    </source>
</evidence>
<dbReference type="OMA" id="EKWIARI"/>
<reference evidence="10 11" key="1">
    <citation type="journal article" date="2009" name="Science">
        <title>Green evolution and dynamic adaptations revealed by genomes of the marine picoeukaryotes Micromonas.</title>
        <authorList>
            <person name="Worden A.Z."/>
            <person name="Lee J.H."/>
            <person name="Mock T."/>
            <person name="Rouze P."/>
            <person name="Simmons M.P."/>
            <person name="Aerts A.L."/>
            <person name="Allen A.E."/>
            <person name="Cuvelier M.L."/>
            <person name="Derelle E."/>
            <person name="Everett M.V."/>
            <person name="Foulon E."/>
            <person name="Grimwood J."/>
            <person name="Gundlach H."/>
            <person name="Henrissat B."/>
            <person name="Napoli C."/>
            <person name="McDonald S.M."/>
            <person name="Parker M.S."/>
            <person name="Rombauts S."/>
            <person name="Salamov A."/>
            <person name="Von Dassow P."/>
            <person name="Badger J.H."/>
            <person name="Coutinho P.M."/>
            <person name="Demir E."/>
            <person name="Dubchak I."/>
            <person name="Gentemann C."/>
            <person name="Eikrem W."/>
            <person name="Gready J.E."/>
            <person name="John U."/>
            <person name="Lanier W."/>
            <person name="Lindquist E.A."/>
            <person name="Lucas S."/>
            <person name="Mayer K.F."/>
            <person name="Moreau H."/>
            <person name="Not F."/>
            <person name="Otillar R."/>
            <person name="Panaud O."/>
            <person name="Pangilinan J."/>
            <person name="Paulsen I."/>
            <person name="Piegu B."/>
            <person name="Poliakov A."/>
            <person name="Robbens S."/>
            <person name="Schmutz J."/>
            <person name="Toulza E."/>
            <person name="Wyss T."/>
            <person name="Zelensky A."/>
            <person name="Zhou K."/>
            <person name="Armbrust E.V."/>
            <person name="Bhattacharya D."/>
            <person name="Goodenough U.W."/>
            <person name="Van de Peer Y."/>
            <person name="Grigoriev I.V."/>
        </authorList>
    </citation>
    <scope>NUCLEOTIDE SEQUENCE [LARGE SCALE GENOMIC DNA]</scope>
    <source>
        <strain evidence="11">RCC299 / NOUM17</strain>
    </source>
</reference>
<organism evidence="10 11">
    <name type="scientific">Micromonas commoda (strain RCC299 / NOUM17 / CCMP2709)</name>
    <name type="common">Picoplanktonic green alga</name>
    <dbReference type="NCBI Taxonomy" id="296587"/>
    <lineage>
        <taxon>Eukaryota</taxon>
        <taxon>Viridiplantae</taxon>
        <taxon>Chlorophyta</taxon>
        <taxon>Mamiellophyceae</taxon>
        <taxon>Mamiellales</taxon>
        <taxon>Mamiellaceae</taxon>
        <taxon>Micromonas</taxon>
    </lineage>
</organism>
<evidence type="ECO:0000313" key="10">
    <source>
        <dbReference type="EMBL" id="ACO61418.1"/>
    </source>
</evidence>
<evidence type="ECO:0000313" key="11">
    <source>
        <dbReference type="Proteomes" id="UP000002009"/>
    </source>
</evidence>
<feature type="region of interest" description="Disordered" evidence="8">
    <location>
        <begin position="17"/>
        <end position="65"/>
    </location>
</feature>
<dbReference type="RefSeq" id="XP_002500160.1">
    <property type="nucleotide sequence ID" value="XM_002500114.1"/>
</dbReference>
<dbReference type="AlphaFoldDB" id="C1DYF8"/>
<dbReference type="Pfam" id="PF13640">
    <property type="entry name" value="2OG-FeII_Oxy_3"/>
    <property type="match status" value="1"/>
</dbReference>
<keyword evidence="3" id="KW-0479">Metal-binding</keyword>
<keyword evidence="6" id="KW-0408">Iron</keyword>
<dbReference type="EMBL" id="CP001323">
    <property type="protein sequence ID" value="ACO61418.1"/>
    <property type="molecule type" value="Genomic_DNA"/>
</dbReference>
<name>C1DYF8_MICCC</name>
<comment type="subcellular location">
    <subcellularLocation>
        <location evidence="2">Endoplasmic reticulum membrane</location>
        <topology evidence="2">Single-pass type II membrane protein</topology>
    </subcellularLocation>
</comment>
<accession>C1DYF8</accession>
<evidence type="ECO:0000256" key="8">
    <source>
        <dbReference type="SAM" id="MobiDB-lite"/>
    </source>
</evidence>
<dbReference type="PANTHER" id="PTHR10869">
    <property type="entry name" value="PROLYL 4-HYDROXYLASE ALPHA SUBUNIT"/>
    <property type="match status" value="1"/>
</dbReference>
<dbReference type="STRING" id="296587.C1DYF8"/>
<dbReference type="InterPro" id="IPR044862">
    <property type="entry name" value="Pro_4_hyd_alph_FE2OG_OXY"/>
</dbReference>